<feature type="region of interest" description="Disordered" evidence="1">
    <location>
        <begin position="417"/>
        <end position="490"/>
    </location>
</feature>
<evidence type="ECO:0000256" key="1">
    <source>
        <dbReference type="SAM" id="MobiDB-lite"/>
    </source>
</evidence>
<evidence type="ECO:0000313" key="3">
    <source>
        <dbReference type="Proteomes" id="UP001240250"/>
    </source>
</evidence>
<protein>
    <submittedName>
        <fullName evidence="2">Uncharacterized protein</fullName>
    </submittedName>
</protein>
<feature type="compositionally biased region" description="Basic and acidic residues" evidence="1">
    <location>
        <begin position="428"/>
        <end position="447"/>
    </location>
</feature>
<feature type="region of interest" description="Disordered" evidence="1">
    <location>
        <begin position="230"/>
        <end position="265"/>
    </location>
</feature>
<dbReference type="EMBL" id="JAUSVM010000001">
    <property type="protein sequence ID" value="MDQ0424159.1"/>
    <property type="molecule type" value="Genomic_DNA"/>
</dbReference>
<feature type="region of interest" description="Disordered" evidence="1">
    <location>
        <begin position="140"/>
        <end position="165"/>
    </location>
</feature>
<accession>A0ABU0GFM2</accession>
<dbReference type="Proteomes" id="UP001240250">
    <property type="component" value="Unassembled WGS sequence"/>
</dbReference>
<evidence type="ECO:0000313" key="2">
    <source>
        <dbReference type="EMBL" id="MDQ0424159.1"/>
    </source>
</evidence>
<feature type="compositionally biased region" description="Basic and acidic residues" evidence="1">
    <location>
        <begin position="236"/>
        <end position="259"/>
    </location>
</feature>
<gene>
    <name evidence="2" type="ORF">JO380_000540</name>
</gene>
<comment type="caution">
    <text evidence="2">The sequence shown here is derived from an EMBL/GenBank/DDBJ whole genome shotgun (WGS) entry which is preliminary data.</text>
</comment>
<keyword evidence="3" id="KW-1185">Reference proteome</keyword>
<proteinExistence type="predicted"/>
<feature type="region of interest" description="Disordered" evidence="1">
    <location>
        <begin position="378"/>
        <end position="404"/>
    </location>
</feature>
<feature type="compositionally biased region" description="Basic and acidic residues" evidence="1">
    <location>
        <begin position="140"/>
        <end position="149"/>
    </location>
</feature>
<sequence length="490" mass="53336">MIEPTICAISRIASAAPRESDWIASMRREISSVARDVCCASSFHLAGHDREAAARLARTCRLDGRVEREQVRLVGDRRDEPHHVADLLAGLGEAHDRGVGAARGVDRGRGDLRGLRRVARDLADRRLHLVRARRDREDVRRDAGGRGRDLAGLPRGTVRGRRDRGRHLRELLARARERGGRRGDVAHERGDPLGGLVEGARHLPGLVLRVRGHAHRQVALGEALQRAAHGVQAADDAARDEPGQRAARDERDERGRDRQPAAAGLGREDLRVEVVHLGLHGRAQVVERARDHEVRVPALALPGRVALVEAAVAPRREDLLVGVDVALPGRVDGGERVPAVVVERRGVEVDDVVAELGDALRVAGHGVAARRCGDVAAVDPGRPGHDREVVGGPEHAVPAGLDPRLHGDRVVRAVAQRRDAGGALQRRRRDDDEAQHEHGRDREDARAHAAVVEAETSRAGRAHGVPPGGVGREVRLTHRRRPRRLRDTDG</sequence>
<reference evidence="2 3" key="1">
    <citation type="submission" date="2023-07" db="EMBL/GenBank/DDBJ databases">
        <title>Sequencing the genomes of 1000 actinobacteria strains.</title>
        <authorList>
            <person name="Klenk H.-P."/>
        </authorList>
    </citation>
    <scope>NUCLEOTIDE SEQUENCE [LARGE SCALE GENOMIC DNA]</scope>
    <source>
        <strain evidence="2 3">DSM 14785</strain>
    </source>
</reference>
<name>A0ABU0GFM2_9CELL</name>
<organism evidence="2 3">
    <name type="scientific">Cellulomonas iranensis</name>
    <dbReference type="NCBI Taxonomy" id="76862"/>
    <lineage>
        <taxon>Bacteria</taxon>
        <taxon>Bacillati</taxon>
        <taxon>Actinomycetota</taxon>
        <taxon>Actinomycetes</taxon>
        <taxon>Micrococcales</taxon>
        <taxon>Cellulomonadaceae</taxon>
        <taxon>Cellulomonas</taxon>
    </lineage>
</organism>